<feature type="region of interest" description="Disordered" evidence="1">
    <location>
        <begin position="187"/>
        <end position="238"/>
    </location>
</feature>
<gene>
    <name evidence="2" type="ORF">RF11_11042</name>
</gene>
<protein>
    <submittedName>
        <fullName evidence="2">Uncharacterized protein</fullName>
    </submittedName>
</protein>
<dbReference type="OrthoDB" id="6022640at2759"/>
<accession>A0A0C2IVJ8</accession>
<dbReference type="AlphaFoldDB" id="A0A0C2IVJ8"/>
<keyword evidence="3" id="KW-1185">Reference proteome</keyword>
<evidence type="ECO:0000313" key="3">
    <source>
        <dbReference type="Proteomes" id="UP000031668"/>
    </source>
</evidence>
<comment type="caution">
    <text evidence="2">The sequence shown here is derived from an EMBL/GenBank/DDBJ whole genome shotgun (WGS) entry which is preliminary data.</text>
</comment>
<feature type="compositionally biased region" description="Basic residues" evidence="1">
    <location>
        <begin position="213"/>
        <end position="225"/>
    </location>
</feature>
<name>A0A0C2IVJ8_THEKT</name>
<dbReference type="Proteomes" id="UP000031668">
    <property type="component" value="Unassembled WGS sequence"/>
</dbReference>
<evidence type="ECO:0000313" key="2">
    <source>
        <dbReference type="EMBL" id="KII69399.1"/>
    </source>
</evidence>
<proteinExistence type="predicted"/>
<organism evidence="2 3">
    <name type="scientific">Thelohanellus kitauei</name>
    <name type="common">Myxosporean</name>
    <dbReference type="NCBI Taxonomy" id="669202"/>
    <lineage>
        <taxon>Eukaryota</taxon>
        <taxon>Metazoa</taxon>
        <taxon>Cnidaria</taxon>
        <taxon>Myxozoa</taxon>
        <taxon>Myxosporea</taxon>
        <taxon>Bivalvulida</taxon>
        <taxon>Platysporina</taxon>
        <taxon>Myxobolidae</taxon>
        <taxon>Thelohanellus</taxon>
    </lineage>
</organism>
<evidence type="ECO:0000256" key="1">
    <source>
        <dbReference type="SAM" id="MobiDB-lite"/>
    </source>
</evidence>
<reference evidence="2 3" key="1">
    <citation type="journal article" date="2014" name="Genome Biol. Evol.">
        <title>The genome of the myxosporean Thelohanellus kitauei shows adaptations to nutrient acquisition within its fish host.</title>
        <authorList>
            <person name="Yang Y."/>
            <person name="Xiong J."/>
            <person name="Zhou Z."/>
            <person name="Huo F."/>
            <person name="Miao W."/>
            <person name="Ran C."/>
            <person name="Liu Y."/>
            <person name="Zhang J."/>
            <person name="Feng J."/>
            <person name="Wang M."/>
            <person name="Wang M."/>
            <person name="Wang L."/>
            <person name="Yao B."/>
        </authorList>
    </citation>
    <scope>NUCLEOTIDE SEQUENCE [LARGE SCALE GENOMIC DNA]</scope>
    <source>
        <strain evidence="2">Wuqing</strain>
    </source>
</reference>
<sequence length="349" mass="39998">MNASSIEIHDVFSHPDLNTTHKILNRRRLANIRNEMSNAIVSEYLESDDTSKSNEYSSVILEFIKMTNLPLNEEIKTINGSLSCFLDKLDNHDQMSSSNQILQAKGLKSPFQVDLLLDDYIIKSDSICSKPHDSQESINFHHRQISSIIEESSWIQYVATSKNSRKPGNGLTLKNDSFAITQSEADKISATEQSLNHSKPKPYSTPNPYQKPHVTRKNEKPKRKSRPEPQEANNFMSLPVGSMSSKIEHIQYTEIQTPSFKLYQPGTIPTKLDKNFIEDLTDQSFMARHESFETDEHNRYLRSMLDGRKNNKRDSQNATNIAKNFKDGRKMDIYTLSNITLFDEDMAPF</sequence>
<dbReference type="EMBL" id="JWZT01002428">
    <property type="protein sequence ID" value="KII69399.1"/>
    <property type="molecule type" value="Genomic_DNA"/>
</dbReference>